<feature type="compositionally biased region" description="Basic and acidic residues" evidence="2">
    <location>
        <begin position="681"/>
        <end position="693"/>
    </location>
</feature>
<dbReference type="InterPro" id="IPR051056">
    <property type="entry name" value="Glycosyl_Hydrolase_73"/>
</dbReference>
<feature type="compositionally biased region" description="Basic and acidic residues" evidence="2">
    <location>
        <begin position="701"/>
        <end position="718"/>
    </location>
</feature>
<keyword evidence="1" id="KW-0378">Hydrolase</keyword>
<dbReference type="SMART" id="SM00047">
    <property type="entry name" value="LYZ2"/>
    <property type="match status" value="1"/>
</dbReference>
<dbReference type="Gene3D" id="1.10.530.10">
    <property type="match status" value="1"/>
</dbReference>
<organism evidence="4 5">
    <name type="scientific">Arachnia propionica</name>
    <dbReference type="NCBI Taxonomy" id="1750"/>
    <lineage>
        <taxon>Bacteria</taxon>
        <taxon>Bacillati</taxon>
        <taxon>Actinomycetota</taxon>
        <taxon>Actinomycetes</taxon>
        <taxon>Propionibacteriales</taxon>
        <taxon>Propionibacteriaceae</taxon>
        <taxon>Arachnia</taxon>
    </lineage>
</organism>
<dbReference type="EMBL" id="RQYT01000006">
    <property type="protein sequence ID" value="RRD50386.1"/>
    <property type="molecule type" value="Genomic_DNA"/>
</dbReference>
<evidence type="ECO:0000256" key="2">
    <source>
        <dbReference type="SAM" id="MobiDB-lite"/>
    </source>
</evidence>
<dbReference type="PRINTS" id="PR01002">
    <property type="entry name" value="FLGFLGJ"/>
</dbReference>
<dbReference type="OrthoDB" id="3734014at2"/>
<proteinExistence type="predicted"/>
<accession>A0A3P1WWH0</accession>
<dbReference type="PANTHER" id="PTHR33308:SF9">
    <property type="entry name" value="PEPTIDOGLYCAN HYDROLASE FLGJ"/>
    <property type="match status" value="1"/>
</dbReference>
<evidence type="ECO:0000313" key="4">
    <source>
        <dbReference type="EMBL" id="RRD50386.1"/>
    </source>
</evidence>
<feature type="domain" description="Mannosyl-glycoprotein endo-beta-N-acetylglucosamidase-like" evidence="3">
    <location>
        <begin position="43"/>
        <end position="202"/>
    </location>
</feature>
<dbReference type="PANTHER" id="PTHR33308">
    <property type="entry name" value="PEPTIDOGLYCAN HYDROLASE FLGJ"/>
    <property type="match status" value="1"/>
</dbReference>
<gene>
    <name evidence="4" type="ORF">EII35_04340</name>
</gene>
<name>A0A3P1WWH0_9ACTN</name>
<evidence type="ECO:0000259" key="3">
    <source>
        <dbReference type="SMART" id="SM00047"/>
    </source>
</evidence>
<dbReference type="Pfam" id="PF04122">
    <property type="entry name" value="CW_binding_2"/>
    <property type="match status" value="3"/>
</dbReference>
<dbReference type="Pfam" id="PF01832">
    <property type="entry name" value="Glucosaminidase"/>
    <property type="match status" value="1"/>
</dbReference>
<reference evidence="4 5" key="1">
    <citation type="submission" date="2018-11" db="EMBL/GenBank/DDBJ databases">
        <title>Genomes From Bacteria Associated with the Canine Oral Cavity: a Test Case for Automated Genome-Based Taxonomic Assignment.</title>
        <authorList>
            <person name="Coil D.A."/>
            <person name="Jospin G."/>
            <person name="Darling A.E."/>
            <person name="Wallis C."/>
            <person name="Davis I.J."/>
            <person name="Harris S."/>
            <person name="Eisen J.A."/>
            <person name="Holcombe L.J."/>
            <person name="O'Flynn C."/>
        </authorList>
    </citation>
    <scope>NUCLEOTIDE SEQUENCE [LARGE SCALE GENOMIC DNA]</scope>
    <source>
        <strain evidence="4 5">OH2822_COT-296</strain>
    </source>
</reference>
<sequence>MRAEMGPVIDRAGTINHRAVALCMAIALAVLGLAAAAPSARAELNSKKPPREFISWVVPMAQRGERDFGVPTSVAIAQAILESGWGGSRLTREANSFFGIKCHKRTSPYQNGCYEIETREYDAAGNPRVEVARFRSYATPADSFLDHGHFLRNNSRYRAAFDHQTNPERFIHEVHKAGYATDPGYASLVIQIMHQYDLKQYDLTKHSTRPLAPSVFGKLDRSAKVGTTQKFIVSVHGDPDGHISWQVSRNGNDWSEVQAASVAKVYKSTYQRRVTAADNGLRIRAVVSSSGGTASAEGRLKVAGGTSVMEPIRTAIVRHGGADRYEVAVNISRARHRDGAGVAVHVASGEAFPDALTGAAVAAKDGGVLLLVEKNRIPDVVKKELRRLAPSRISVQGGYGVVSEQVLRELRAITGATVHRNGGADRYEVAIATARHAFPKGADTVFLAKGSDFPDALSAATLFSRHKGPVLLTTTQRGMEAPTLQAMRDLRVKRVFVLGGTGAVPERDVTALRRMGVEVTRLGGPDRYEVSLAAAQHQFPKGSETVYIATGKQFPDGLALGPLVATEPGPLLLVPTHCVPNSIVEHLRAHPPRRIVIAGGHAAVTANVEILRPCSSASPGGLPTEHQGHTDDGDPDGDPLAEAGPRPESRQTDLDGDEWAHGQAEEGDEGGALTSQEPVLEEVHGDVDDHTQDEQGQQGGGREDGTEQGLDQRPDEEG</sequence>
<dbReference type="Gene3D" id="2.10.70.40">
    <property type="entry name" value="peptidoglycan hydrolase"/>
    <property type="match status" value="1"/>
</dbReference>
<dbReference type="Gene3D" id="3.40.50.12090">
    <property type="match status" value="1"/>
</dbReference>
<dbReference type="InterPro" id="IPR007253">
    <property type="entry name" value="Cell_wall-bd_2"/>
</dbReference>
<evidence type="ECO:0000313" key="5">
    <source>
        <dbReference type="Proteomes" id="UP000280935"/>
    </source>
</evidence>
<dbReference type="AlphaFoldDB" id="A0A3P1WWH0"/>
<protein>
    <recommendedName>
        <fullName evidence="3">Mannosyl-glycoprotein endo-beta-N-acetylglucosamidase-like domain-containing protein</fullName>
    </recommendedName>
</protein>
<dbReference type="GO" id="GO:0071973">
    <property type="term" value="P:bacterial-type flagellum-dependent cell motility"/>
    <property type="evidence" value="ECO:0007669"/>
    <property type="project" value="TreeGrafter"/>
</dbReference>
<dbReference type="Proteomes" id="UP000280935">
    <property type="component" value="Unassembled WGS sequence"/>
</dbReference>
<feature type="compositionally biased region" description="Basic and acidic residues" evidence="2">
    <location>
        <begin position="645"/>
        <end position="664"/>
    </location>
</feature>
<comment type="caution">
    <text evidence="4">The sequence shown here is derived from an EMBL/GenBank/DDBJ whole genome shotgun (WGS) entry which is preliminary data.</text>
</comment>
<feature type="region of interest" description="Disordered" evidence="2">
    <location>
        <begin position="615"/>
        <end position="718"/>
    </location>
</feature>
<dbReference type="InterPro" id="IPR002901">
    <property type="entry name" value="MGlyc_endo_b_GlcNAc-like_dom"/>
</dbReference>
<evidence type="ECO:0000256" key="1">
    <source>
        <dbReference type="ARBA" id="ARBA00022801"/>
    </source>
</evidence>
<dbReference type="GO" id="GO:0004040">
    <property type="term" value="F:amidase activity"/>
    <property type="evidence" value="ECO:0007669"/>
    <property type="project" value="InterPro"/>
</dbReference>